<dbReference type="Gene3D" id="3.40.140.10">
    <property type="entry name" value="Cytidine Deaminase, domain 2"/>
    <property type="match status" value="1"/>
</dbReference>
<reference evidence="5 6" key="1">
    <citation type="journal article" date="2014" name="BMC Genomics">
        <title>Adaptive genomic structural variation in the grape powdery mildew pathogen, Erysiphe necator.</title>
        <authorList>
            <person name="Jones L."/>
            <person name="Riaz S."/>
            <person name="Morales-Cruz A."/>
            <person name="Amrine K.C."/>
            <person name="McGuire B."/>
            <person name="Gubler W.D."/>
            <person name="Walker M.A."/>
            <person name="Cantu D."/>
        </authorList>
    </citation>
    <scope>NUCLEOTIDE SEQUENCE [LARGE SCALE GENOMIC DNA]</scope>
    <source>
        <strain evidence="6">c</strain>
    </source>
</reference>
<evidence type="ECO:0000256" key="1">
    <source>
        <dbReference type="ARBA" id="ARBA00022694"/>
    </source>
</evidence>
<name>A0A0B1P746_UNCNE</name>
<dbReference type="PANTHER" id="PTHR11079:SF156">
    <property type="entry name" value="INACTIVE TRNA-SPECIFIC ADENOSINE DEAMINASE-LIKE PROTEIN 3-RELATED"/>
    <property type="match status" value="1"/>
</dbReference>
<dbReference type="STRING" id="52586.A0A0B1P746"/>
<dbReference type="GO" id="GO:0005737">
    <property type="term" value="C:cytoplasm"/>
    <property type="evidence" value="ECO:0007669"/>
    <property type="project" value="TreeGrafter"/>
</dbReference>
<feature type="domain" description="CMP/dCMP-type deaminase" evidence="4">
    <location>
        <begin position="425"/>
        <end position="454"/>
    </location>
</feature>
<feature type="region of interest" description="Disordered" evidence="3">
    <location>
        <begin position="324"/>
        <end position="354"/>
    </location>
</feature>
<comment type="similarity">
    <text evidence="2">Belongs to the cytidine and deoxycytidylate deaminase family. ADAT3 subfamily.</text>
</comment>
<evidence type="ECO:0000313" key="5">
    <source>
        <dbReference type="EMBL" id="KHJ33160.1"/>
    </source>
</evidence>
<evidence type="ECO:0000256" key="3">
    <source>
        <dbReference type="SAM" id="MobiDB-lite"/>
    </source>
</evidence>
<dbReference type="OMA" id="HEPCVAC"/>
<gene>
    <name evidence="5" type="ORF">EV44_g0952</name>
</gene>
<organism evidence="5 6">
    <name type="scientific">Uncinula necator</name>
    <name type="common">Grape powdery mildew</name>
    <dbReference type="NCBI Taxonomy" id="52586"/>
    <lineage>
        <taxon>Eukaryota</taxon>
        <taxon>Fungi</taxon>
        <taxon>Dikarya</taxon>
        <taxon>Ascomycota</taxon>
        <taxon>Pezizomycotina</taxon>
        <taxon>Leotiomycetes</taxon>
        <taxon>Erysiphales</taxon>
        <taxon>Erysiphaceae</taxon>
        <taxon>Erysiphe</taxon>
    </lineage>
</organism>
<dbReference type="InterPro" id="IPR002125">
    <property type="entry name" value="CMP_dCMP_dom"/>
</dbReference>
<dbReference type="Proteomes" id="UP000030854">
    <property type="component" value="Unassembled WGS sequence"/>
</dbReference>
<dbReference type="SUPFAM" id="SSF53927">
    <property type="entry name" value="Cytidine deaminase-like"/>
    <property type="match status" value="1"/>
</dbReference>
<dbReference type="InterPro" id="IPR016193">
    <property type="entry name" value="Cytidine_deaminase-like"/>
</dbReference>
<accession>A0A0B1P746</accession>
<dbReference type="Pfam" id="PF00383">
    <property type="entry name" value="dCMP_cyt_deam_1"/>
    <property type="match status" value="1"/>
</dbReference>
<dbReference type="GO" id="GO:0052717">
    <property type="term" value="F:tRNA-specific adenosine-34 deaminase activity"/>
    <property type="evidence" value="ECO:0007669"/>
    <property type="project" value="TreeGrafter"/>
</dbReference>
<keyword evidence="1" id="KW-0819">tRNA processing</keyword>
<evidence type="ECO:0000256" key="2">
    <source>
        <dbReference type="ARBA" id="ARBA00038160"/>
    </source>
</evidence>
<keyword evidence="6" id="KW-1185">Reference proteome</keyword>
<protein>
    <submittedName>
        <fullName evidence="5">Putative cytidine deaminase-like protein</fullName>
    </submittedName>
</protein>
<proteinExistence type="inferred from homology"/>
<sequence>MALTTTISGSPDENDKGVLVPLKTCKELASRDKVVDVWVIGLENIKNASYILSLIHTHFPCDKGYDLNHLRRVAKLEEVPKSLRTAYELCKAKTLGVHSLDKDGLNHFHLSTSSRSNSQALRSRGEICSGIHLETESKRELDQTSLSSDQSSQEDSSRLIIVCPMETILLKPLIGIFSSVDIDSSSPIIIPASVPLLAPTSAVQAKIWSQTHWPTIYKKNNPFGPHPSIVSRAQIEILNEVGKWMNLAWTLARESKESGQGEEIGVVVVKRSKGCSSGRVVTVAGDARWLNWPSEHRLVKGNPAAHAVMRAIAMVATAIRHQDLKRKKKETVETTNSSISSSSSSFSSSSPSSSPCCILSNLKVTEDQQEVGSDKEAPLKTKSFPFSKSIFYEQPLSIIERHYYKEALLTNHLQKEEDYEKGYLCHGLEIYCTHEPCIMCSMAMIHSRFTRVVFERRMHNTGALTAEGLLGYGLFWRKELNWTMLAWQWNTNKNTGNSTSNIKSIGTEISFDSDHEMEDLQV</sequence>
<dbReference type="EMBL" id="JNVN01001594">
    <property type="protein sequence ID" value="KHJ33160.1"/>
    <property type="molecule type" value="Genomic_DNA"/>
</dbReference>
<dbReference type="HOGENOM" id="CLU_024580_0_0_1"/>
<dbReference type="GO" id="GO:0005634">
    <property type="term" value="C:nucleus"/>
    <property type="evidence" value="ECO:0007669"/>
    <property type="project" value="TreeGrafter"/>
</dbReference>
<comment type="caution">
    <text evidence="5">The sequence shown here is derived from an EMBL/GenBank/DDBJ whole genome shotgun (WGS) entry which is preliminary data.</text>
</comment>
<dbReference type="AlphaFoldDB" id="A0A0B1P746"/>
<evidence type="ECO:0000259" key="4">
    <source>
        <dbReference type="Pfam" id="PF00383"/>
    </source>
</evidence>
<dbReference type="PANTHER" id="PTHR11079">
    <property type="entry name" value="CYTOSINE DEAMINASE FAMILY MEMBER"/>
    <property type="match status" value="1"/>
</dbReference>
<dbReference type="GO" id="GO:0008033">
    <property type="term" value="P:tRNA processing"/>
    <property type="evidence" value="ECO:0007669"/>
    <property type="project" value="UniProtKB-KW"/>
</dbReference>
<evidence type="ECO:0000313" key="6">
    <source>
        <dbReference type="Proteomes" id="UP000030854"/>
    </source>
</evidence>
<feature type="compositionally biased region" description="Low complexity" evidence="3">
    <location>
        <begin position="337"/>
        <end position="354"/>
    </location>
</feature>